<name>A0ABT2ZRP8_9RHOB</name>
<evidence type="ECO:0000313" key="3">
    <source>
        <dbReference type="Proteomes" id="UP001652564"/>
    </source>
</evidence>
<keyword evidence="3" id="KW-1185">Reference proteome</keyword>
<comment type="caution">
    <text evidence="2">The sequence shown here is derived from an EMBL/GenBank/DDBJ whole genome shotgun (WGS) entry which is preliminary data.</text>
</comment>
<reference evidence="2 3" key="1">
    <citation type="submission" date="2022-10" db="EMBL/GenBank/DDBJ databases">
        <title>Defluviimonas sp. nov., isolated from ocean surface sediments.</title>
        <authorList>
            <person name="He W."/>
            <person name="Wang L."/>
            <person name="Zhang D.-F."/>
        </authorList>
    </citation>
    <scope>NUCLEOTIDE SEQUENCE [LARGE SCALE GENOMIC DNA]</scope>
    <source>
        <strain evidence="2 3">WL0050</strain>
    </source>
</reference>
<protein>
    <recommendedName>
        <fullName evidence="4">Lipopolysaccharide export system protein LptC</fullName>
    </recommendedName>
</protein>
<evidence type="ECO:0008006" key="4">
    <source>
        <dbReference type="Google" id="ProtNLM"/>
    </source>
</evidence>
<proteinExistence type="predicted"/>
<feature type="transmembrane region" description="Helical" evidence="1">
    <location>
        <begin position="12"/>
        <end position="33"/>
    </location>
</feature>
<keyword evidence="1" id="KW-0472">Membrane</keyword>
<organism evidence="2 3">
    <name type="scientific">Albidovulum litorale</name>
    <dbReference type="NCBI Taxonomy" id="2984134"/>
    <lineage>
        <taxon>Bacteria</taxon>
        <taxon>Pseudomonadati</taxon>
        <taxon>Pseudomonadota</taxon>
        <taxon>Alphaproteobacteria</taxon>
        <taxon>Rhodobacterales</taxon>
        <taxon>Paracoccaceae</taxon>
        <taxon>Albidovulum</taxon>
    </lineage>
</organism>
<gene>
    <name evidence="2" type="ORF">OEZ71_16160</name>
</gene>
<dbReference type="RefSeq" id="WP_263741062.1">
    <property type="nucleotide sequence ID" value="NZ_JAOWKZ010000004.1"/>
</dbReference>
<dbReference type="EMBL" id="JAOWKZ010000004">
    <property type="protein sequence ID" value="MCV2873834.1"/>
    <property type="molecule type" value="Genomic_DNA"/>
</dbReference>
<keyword evidence="1" id="KW-1133">Transmembrane helix</keyword>
<evidence type="ECO:0000256" key="1">
    <source>
        <dbReference type="SAM" id="Phobius"/>
    </source>
</evidence>
<dbReference type="Proteomes" id="UP001652564">
    <property type="component" value="Unassembled WGS sequence"/>
</dbReference>
<evidence type="ECO:0000313" key="2">
    <source>
        <dbReference type="EMBL" id="MCV2873834.1"/>
    </source>
</evidence>
<accession>A0ABT2ZRP8</accession>
<keyword evidence="1" id="KW-0812">Transmembrane</keyword>
<sequence length="201" mass="21328">MATRDNVYSSVIFWLKIALPLIALVILSTLFLFSRRIDTEASLPYAEVDIDTLARDQRLTAPEYSAVTTDGAALSVSADIARPSQGEGSASAEQLVAAYETRDGLRIDLTAAAGELDRAAGRLLLSGGVVIVTSEGYRMITAGLDGALDRTELVSDGEVEADAPFGRIEAGGMEISHSDAGMPGYDLVFNKGVKLIYEPVN</sequence>